<dbReference type="InterPro" id="IPR059177">
    <property type="entry name" value="GH29D-like_dom"/>
</dbReference>
<keyword evidence="2" id="KW-0732">Signal</keyword>
<dbReference type="eggNOG" id="COG3669">
    <property type="taxonomic scope" value="Bacteria"/>
</dbReference>
<dbReference type="Gene3D" id="1.50.10.10">
    <property type="match status" value="1"/>
</dbReference>
<dbReference type="Pfam" id="PF14498">
    <property type="entry name" value="Glyco_hyd_65N_2"/>
    <property type="match status" value="2"/>
</dbReference>
<dbReference type="Pfam" id="PF22124">
    <property type="entry name" value="Glyco_hydro_95_cat"/>
    <property type="match status" value="1"/>
</dbReference>
<dbReference type="InterPro" id="IPR049053">
    <property type="entry name" value="AFCA-like_C"/>
</dbReference>
<dbReference type="SUPFAM" id="SSF48208">
    <property type="entry name" value="Six-hairpin glycosidases"/>
    <property type="match status" value="1"/>
</dbReference>
<dbReference type="Pfam" id="PF13290">
    <property type="entry name" value="CHB_HEX_C_1"/>
    <property type="match status" value="1"/>
</dbReference>
<dbReference type="SUPFAM" id="SSF49785">
    <property type="entry name" value="Galactose-binding domain-like"/>
    <property type="match status" value="2"/>
</dbReference>
<sequence length="1708" mass="185489">MKKKILSIVLSTALFLSAAVPSIGATFSAVDTKAASDSATKLQAFYTKPATDWEKEATPLGNGFLGAMVFGGVESDRIQINEHSLWSGGPGANENYDGGMSDTPAEVNRQNLMEARQGLQEAMTEFTENSSAYIDPETGKVVSKNYPNGIQPGGNSEIAKKVDSLKGEKNNFGSYQSLGNIMIEDPAYAQSTPVEVTSNSLTITAGEKPEMLFDGNINTKWYSVAGTPGGTEQPFPCWVTAKYAAPITFVQYTLTSGNDMQPRDPKNWTLYGSNDGETFEPIDTQTNVEFSGRKQSKVFSLGKSVSYQYIKFEVTSNKSGNTTDGVQLSELSFDLKSSTGPSYTNYKRTLDLDNATAKVEYTLDDVNFTREYFVSNPDNFMAIRLTADQPGAISKAISITTPQSKKTITAEGDTITMTGQPADQREDGLKFAQQIKVVPQGGSMTAANGTITVEGADSVLLLMTAGTNYQQCMDDTFDYFTDEDPLDAVSQRIATVAAKDYDDLLAAHVADYQSLFNNMKLNLCDAPMPEKPTDELLAAYGGRTSNPNTALEDRYLETLYYQFGRYLLIASSRDGSLPANLQGIWADGLNPPWDADYHTNINVQMNYWLAESTNLTECHLPIVDYINSLVPRGEITAQRYHCTEDGGDVRGWTTYHENNIWGNTAPATSSAFYFPAGGAWMTQDIWEIYAFNQDKEFLAENFDTLLGAALFWVDNLVTDTRDGTLVSSPSYSPEHGPYSLGAACDQGIIWDTFQNTIEAAEALGIDTPEIAEIREAQSKLAGPQIGLAGQFMEWKDEITMDITGDGGHRHVNQLFALHPGRQVVANRSAEDDAFVEAMKVTLNTRGDGGTGWSKAWKINFWARLRDGDHAQTMVNQILKESTYGNLFDTHPPFQIDGNFGATAGMTEMLLQSQGDSIDLLAALPQAWDHGDVTGLKARGNVEVDMEWSHATLTGATLRPGTSNEALKVRGTNIATSDLKDSKGNPVEFTVENKNTIVFNAVAGETYTISNIRDEEGLANAKTELNELIASAQAQLDAKTPDYPFYDWNANNALELAIEAAQAAYNNDTVTVFELKDAITALQAAVDSFNAAYNMSVTLSLASGIYNGKQQVAIQCASNIVEIHYTLDGSEPTINSPRYFGTVYLPYGISQLKAAAFHNGNQVGDTLTANYLVTSSTNLALKQKVSASQSIGGYGPEKAVDGDRGSRWATNGSNRTFTIDFGKDQTFNSIDIREFVENNQATRMQGYTLEAYNGTDWTVIDTYDSANPTATQMQMLNNPNHNPRQYSEMAAMFAPVTASQLRFTFNATEITLWEVEVYNSQDALDTNALEQAIADAESINPDEYVDVTALNEALAAARTELANPGSQESVNAAATALRAAIDALEPVPVVEANKTILKRVLDYANQAIEDGKTDNLIPSVKAIFNSALKNANSAYNNPAATQEQVDQAWVLLMNAIHMLDFQAGDKTALLELIATCDLLNPDDYQNSEAFVAALAKAHEVADDEDALATEIDAAYTALQNALNELVLKNKTQLEIALSQANEVIDNYDLYVDAGKAELSAAVEKAQGVYDNPKSTQEEIDAAALEVLEAMLNMRYKADKSILQKIVAEAASIDLSAYTPESVQNFQSAYKAAQEIADDNNLSKDDQVKVNEAAKNLQAAINSLVPVNGDATANQTSGSAKTGDTAKLPIAMAIASLALLGIALKKRLDD</sequence>
<dbReference type="Proteomes" id="UP000003340">
    <property type="component" value="Unassembled WGS sequence"/>
</dbReference>
<dbReference type="eggNOG" id="COG1554">
    <property type="taxonomic scope" value="Bacteria"/>
</dbReference>
<reference evidence="4 5" key="2">
    <citation type="submission" date="2009-02" db="EMBL/GenBank/DDBJ databases">
        <title>Draft genome sequence of Clostridium methylpentosum (DSM 5476).</title>
        <authorList>
            <person name="Sudarsanam P."/>
            <person name="Ley R."/>
            <person name="Guruge J."/>
            <person name="Turnbaugh P.J."/>
            <person name="Mahowald M."/>
            <person name="Liep D."/>
            <person name="Gordon J."/>
        </authorList>
    </citation>
    <scope>NUCLEOTIDE SEQUENCE [LARGE SCALE GENOMIC DNA]</scope>
    <source>
        <strain evidence="4 5">DSM 5476</strain>
    </source>
</reference>
<name>C0EHJ7_9FIRM</name>
<dbReference type="Pfam" id="PF00754">
    <property type="entry name" value="F5_F8_type_C"/>
    <property type="match status" value="2"/>
</dbReference>
<feature type="chain" id="PRO_5038804967" evidence="2">
    <location>
        <begin position="19"/>
        <end position="1708"/>
    </location>
</feature>
<dbReference type="InterPro" id="IPR008979">
    <property type="entry name" value="Galactose-bd-like_sf"/>
</dbReference>
<evidence type="ECO:0000313" key="4">
    <source>
        <dbReference type="EMBL" id="EEG29054.1"/>
    </source>
</evidence>
<accession>C0EHJ7</accession>
<dbReference type="GO" id="GO:0005975">
    <property type="term" value="P:carbohydrate metabolic process"/>
    <property type="evidence" value="ECO:0007669"/>
    <property type="project" value="InterPro"/>
</dbReference>
<dbReference type="Gene3D" id="2.60.120.260">
    <property type="entry name" value="Galactose-binding domain-like"/>
    <property type="match status" value="2"/>
</dbReference>
<organism evidence="4 5">
    <name type="scientific">[Clostridium] methylpentosum DSM 5476</name>
    <dbReference type="NCBI Taxonomy" id="537013"/>
    <lineage>
        <taxon>Bacteria</taxon>
        <taxon>Bacillati</taxon>
        <taxon>Bacillota</taxon>
        <taxon>Clostridia</taxon>
        <taxon>Eubacteriales</taxon>
        <taxon>Oscillospiraceae</taxon>
        <taxon>Oscillospiraceae incertae sedis</taxon>
    </lineage>
</organism>
<comment type="caution">
    <text evidence="4">The sequence shown here is derived from an EMBL/GenBank/DDBJ whole genome shotgun (WGS) entry which is preliminary data.</text>
</comment>
<feature type="signal peptide" evidence="2">
    <location>
        <begin position="1"/>
        <end position="18"/>
    </location>
</feature>
<keyword evidence="1" id="KW-0378">Hydrolase</keyword>
<proteinExistence type="predicted"/>
<dbReference type="InterPro" id="IPR027414">
    <property type="entry name" value="GH95_N_dom"/>
</dbReference>
<dbReference type="HOGENOM" id="CLU_240657_0_0_9"/>
<reference evidence="4 5" key="1">
    <citation type="submission" date="2009-01" db="EMBL/GenBank/DDBJ databases">
        <authorList>
            <person name="Fulton L."/>
            <person name="Clifton S."/>
            <person name="Fulton B."/>
            <person name="Xu J."/>
            <person name="Minx P."/>
            <person name="Pepin K.H."/>
            <person name="Johnson M."/>
            <person name="Bhonagiri V."/>
            <person name="Nash W.E."/>
            <person name="Mardis E.R."/>
            <person name="Wilson R.K."/>
        </authorList>
    </citation>
    <scope>NUCLEOTIDE SEQUENCE [LARGE SCALE GENOMIC DNA]</scope>
    <source>
        <strain evidence="4 5">DSM 5476</strain>
    </source>
</reference>
<dbReference type="Pfam" id="PF21307">
    <property type="entry name" value="Glyco_hydro_95_C"/>
    <property type="match status" value="1"/>
</dbReference>
<keyword evidence="5" id="KW-1185">Reference proteome</keyword>
<dbReference type="eggNOG" id="COG1538">
    <property type="taxonomic scope" value="Bacteria"/>
</dbReference>
<dbReference type="Gene3D" id="2.70.98.50">
    <property type="entry name" value="putative glycoside hydrolase family protein from bacillus halodurans"/>
    <property type="match status" value="1"/>
</dbReference>
<dbReference type="PANTHER" id="PTHR31084:SF19">
    <property type="entry name" value="GLYCOSYL HYDROLASE FAMILY 95 N-TERMINAL DOMAIN-CONTAINING PROTEIN"/>
    <property type="match status" value="1"/>
</dbReference>
<feature type="domain" description="F5/8 type C" evidence="3">
    <location>
        <begin position="176"/>
        <end position="331"/>
    </location>
</feature>
<dbReference type="Pfam" id="PF07554">
    <property type="entry name" value="FIVAR"/>
    <property type="match status" value="5"/>
</dbReference>
<evidence type="ECO:0000259" key="3">
    <source>
        <dbReference type="PROSITE" id="PS50022"/>
    </source>
</evidence>
<keyword evidence="1" id="KW-0326">Glycosidase</keyword>
<dbReference type="GO" id="GO:0004560">
    <property type="term" value="F:alpha-L-fucosidase activity"/>
    <property type="evidence" value="ECO:0007669"/>
    <property type="project" value="TreeGrafter"/>
</dbReference>
<evidence type="ECO:0000256" key="1">
    <source>
        <dbReference type="ARBA" id="ARBA00023295"/>
    </source>
</evidence>
<evidence type="ECO:0000256" key="2">
    <source>
        <dbReference type="SAM" id="SignalP"/>
    </source>
</evidence>
<dbReference type="InterPro" id="IPR012341">
    <property type="entry name" value="6hp_glycosidase-like_sf"/>
</dbReference>
<evidence type="ECO:0000313" key="5">
    <source>
        <dbReference type="Proteomes" id="UP000003340"/>
    </source>
</evidence>
<dbReference type="InterPro" id="IPR054363">
    <property type="entry name" value="GH95_cat"/>
</dbReference>
<dbReference type="STRING" id="537013.CLOSTMETH_03342"/>
<dbReference type="Gene3D" id="1.20.1270.90">
    <property type="entry name" value="AF1782-like"/>
    <property type="match status" value="6"/>
</dbReference>
<dbReference type="InterPro" id="IPR008928">
    <property type="entry name" value="6-hairpin_glycosidase_sf"/>
</dbReference>
<dbReference type="InterPro" id="IPR000421">
    <property type="entry name" value="FA58C"/>
</dbReference>
<dbReference type="PROSITE" id="PS50022">
    <property type="entry name" value="FA58C_3"/>
    <property type="match status" value="1"/>
</dbReference>
<gene>
    <name evidence="4" type="ORF">CLOSTMETH_03342</name>
</gene>
<dbReference type="EMBL" id="ACEC01000117">
    <property type="protein sequence ID" value="EEG29054.1"/>
    <property type="molecule type" value="Genomic_DNA"/>
</dbReference>
<dbReference type="PANTHER" id="PTHR31084">
    <property type="entry name" value="ALPHA-L-FUCOSIDASE 2"/>
    <property type="match status" value="1"/>
</dbReference>
<protein>
    <submittedName>
        <fullName evidence="4">F5/8 type C domain protein</fullName>
    </submittedName>
</protein>